<organism evidence="14 15">
    <name type="scientific">Schaedlerella arabinosiphila</name>
    <dbReference type="NCBI Taxonomy" id="2044587"/>
    <lineage>
        <taxon>Bacteria</taxon>
        <taxon>Bacillati</taxon>
        <taxon>Bacillota</taxon>
        <taxon>Clostridia</taxon>
        <taxon>Lachnospirales</taxon>
        <taxon>Lachnospiraceae</taxon>
        <taxon>Schaedlerella</taxon>
    </lineage>
</organism>
<proteinExistence type="predicted"/>
<keyword evidence="3" id="KW-0963">Cytoplasm</keyword>
<evidence type="ECO:0000256" key="3">
    <source>
        <dbReference type="ARBA" id="ARBA00022490"/>
    </source>
</evidence>
<evidence type="ECO:0000259" key="13">
    <source>
        <dbReference type="PROSITE" id="PS50110"/>
    </source>
</evidence>
<feature type="region of interest" description="Disordered" evidence="11">
    <location>
        <begin position="1"/>
        <end position="24"/>
    </location>
</feature>
<comment type="subcellular location">
    <subcellularLocation>
        <location evidence="1">Cytoplasm</location>
    </subcellularLocation>
</comment>
<comment type="caution">
    <text evidence="14">The sequence shown here is derived from an EMBL/GenBank/DDBJ whole genome shotgun (WGS) entry which is preliminary data.</text>
</comment>
<name>A0A426DI75_9FIRM</name>
<evidence type="ECO:0000259" key="12">
    <source>
        <dbReference type="PROSITE" id="PS01124"/>
    </source>
</evidence>
<dbReference type="PRINTS" id="PR00032">
    <property type="entry name" value="HTHARAC"/>
</dbReference>
<dbReference type="Gene3D" id="1.10.10.60">
    <property type="entry name" value="Homeodomain-like"/>
    <property type="match status" value="2"/>
</dbReference>
<dbReference type="Pfam" id="PF12833">
    <property type="entry name" value="HTH_18"/>
    <property type="match status" value="1"/>
</dbReference>
<keyword evidence="5" id="KW-0902">Two-component regulatory system</keyword>
<dbReference type="SMART" id="SM00448">
    <property type="entry name" value="REC"/>
    <property type="match status" value="1"/>
</dbReference>
<dbReference type="EMBL" id="RHJS01000002">
    <property type="protein sequence ID" value="RRK32577.1"/>
    <property type="molecule type" value="Genomic_DNA"/>
</dbReference>
<dbReference type="InterPro" id="IPR001789">
    <property type="entry name" value="Sig_transdc_resp-reg_receiver"/>
</dbReference>
<dbReference type="InterPro" id="IPR009057">
    <property type="entry name" value="Homeodomain-like_sf"/>
</dbReference>
<evidence type="ECO:0000256" key="6">
    <source>
        <dbReference type="ARBA" id="ARBA00023015"/>
    </source>
</evidence>
<dbReference type="CDD" id="cd17536">
    <property type="entry name" value="REC_YesN-like"/>
    <property type="match status" value="1"/>
</dbReference>
<comment type="function">
    <text evidence="9">May play the central regulatory role in sporulation. It may be an element of the effector pathway responsible for the activation of sporulation genes in response to nutritional stress. Spo0A may act in concert with spo0H (a sigma factor) to control the expression of some genes that are critical to the sporulation process.</text>
</comment>
<evidence type="ECO:0000256" key="9">
    <source>
        <dbReference type="ARBA" id="ARBA00024867"/>
    </source>
</evidence>
<dbReference type="InterPro" id="IPR018060">
    <property type="entry name" value="HTH_AraC"/>
</dbReference>
<evidence type="ECO:0000256" key="5">
    <source>
        <dbReference type="ARBA" id="ARBA00023012"/>
    </source>
</evidence>
<evidence type="ECO:0000256" key="11">
    <source>
        <dbReference type="SAM" id="MobiDB-lite"/>
    </source>
</evidence>
<dbReference type="InterPro" id="IPR051552">
    <property type="entry name" value="HptR"/>
</dbReference>
<dbReference type="AlphaFoldDB" id="A0A426DI75"/>
<evidence type="ECO:0000256" key="8">
    <source>
        <dbReference type="ARBA" id="ARBA00023163"/>
    </source>
</evidence>
<evidence type="ECO:0000256" key="4">
    <source>
        <dbReference type="ARBA" id="ARBA00022553"/>
    </source>
</evidence>
<feature type="domain" description="Response regulatory" evidence="13">
    <location>
        <begin position="45"/>
        <end position="162"/>
    </location>
</feature>
<keyword evidence="15" id="KW-1185">Reference proteome</keyword>
<dbReference type="PANTHER" id="PTHR42713">
    <property type="entry name" value="HISTIDINE KINASE-RELATED"/>
    <property type="match status" value="1"/>
</dbReference>
<dbReference type="GO" id="GO:0000160">
    <property type="term" value="P:phosphorelay signal transduction system"/>
    <property type="evidence" value="ECO:0007669"/>
    <property type="project" value="UniProtKB-KW"/>
</dbReference>
<accession>A0A426DI75</accession>
<dbReference type="PANTHER" id="PTHR42713:SF3">
    <property type="entry name" value="TRANSCRIPTIONAL REGULATORY PROTEIN HPTR"/>
    <property type="match status" value="1"/>
</dbReference>
<dbReference type="Proteomes" id="UP000274920">
    <property type="component" value="Unassembled WGS sequence"/>
</dbReference>
<keyword evidence="7" id="KW-0238">DNA-binding</keyword>
<feature type="domain" description="HTH araC/xylS-type" evidence="12">
    <location>
        <begin position="461"/>
        <end position="559"/>
    </location>
</feature>
<keyword evidence="8" id="KW-0804">Transcription</keyword>
<sequence length="560" mass="64852">MGKDMACTQKASRTGEHSSGSSSPACMKTMRPVLLLKPEVTPMYPFIIVDDEPLIRMGTLKKLETLNEKIHCVGEAGNGEQALELIERYHPAFVILDMEMPVMDGTRLLPFLAEHFPDMQLIVISGYKSFDYIKYAISANVIDYILKPFTEEQIQQTVLQALRRLEASESIDQKLRLSEEQKEMAYYEYDLQLIQNLILGYAVTDTALNSQKLGFLRHSSRIYLAAVRSSMPLDAFRLQEHVAELGFSEMALYLSHPTNTLLGFFVLCIPNDADFTPQSFYQKFVQDFISHLQSYGSVSYWGISSACQAPEQLHGAYEKCRAALNTIPALQTSSQYYVWHPDTKNEIQEIRWNKKEEFLFRVEAGMTDAVFQLLQDLQDCCRAIPSLTLADVKYHYHQLTEECMLILKHYVSQTNPSQSMHNIVKEIFSPEELHSYYRQFFGNLSEMLKPQSVYAVQDPIEQIQIYTRRNYPKNLTVEFLASLFYMNSSYLSHLFRKRTGVKYVSYLNSIRIEQAKKLLETTDRKLYQIAKAVGYENNKYFFRVFKKLEGITPEQYRKMQ</sequence>
<evidence type="ECO:0000256" key="10">
    <source>
        <dbReference type="PROSITE-ProRule" id="PRU00169"/>
    </source>
</evidence>
<dbReference type="Gene3D" id="3.40.50.2300">
    <property type="match status" value="1"/>
</dbReference>
<dbReference type="PROSITE" id="PS01124">
    <property type="entry name" value="HTH_ARAC_FAMILY_2"/>
    <property type="match status" value="1"/>
</dbReference>
<gene>
    <name evidence="14" type="ORF">EBB54_15355</name>
</gene>
<dbReference type="InterPro" id="IPR011006">
    <property type="entry name" value="CheY-like_superfamily"/>
</dbReference>
<keyword evidence="4 10" id="KW-0597">Phosphoprotein</keyword>
<dbReference type="PROSITE" id="PS50110">
    <property type="entry name" value="RESPONSE_REGULATORY"/>
    <property type="match status" value="1"/>
</dbReference>
<dbReference type="InterPro" id="IPR020449">
    <property type="entry name" value="Tscrpt_reg_AraC-type_HTH"/>
</dbReference>
<feature type="modified residue" description="4-aspartylphosphate" evidence="10">
    <location>
        <position position="97"/>
    </location>
</feature>
<dbReference type="GO" id="GO:0005737">
    <property type="term" value="C:cytoplasm"/>
    <property type="evidence" value="ECO:0007669"/>
    <property type="project" value="UniProtKB-SubCell"/>
</dbReference>
<protein>
    <recommendedName>
        <fullName evidence="2">Stage 0 sporulation protein A homolog</fullName>
    </recommendedName>
</protein>
<evidence type="ECO:0000313" key="14">
    <source>
        <dbReference type="EMBL" id="RRK32577.1"/>
    </source>
</evidence>
<evidence type="ECO:0000256" key="2">
    <source>
        <dbReference type="ARBA" id="ARBA00018672"/>
    </source>
</evidence>
<evidence type="ECO:0000256" key="1">
    <source>
        <dbReference type="ARBA" id="ARBA00004496"/>
    </source>
</evidence>
<dbReference type="SUPFAM" id="SSF52172">
    <property type="entry name" value="CheY-like"/>
    <property type="match status" value="1"/>
</dbReference>
<dbReference type="GO" id="GO:0043565">
    <property type="term" value="F:sequence-specific DNA binding"/>
    <property type="evidence" value="ECO:0007669"/>
    <property type="project" value="InterPro"/>
</dbReference>
<dbReference type="SMART" id="SM00342">
    <property type="entry name" value="HTH_ARAC"/>
    <property type="match status" value="1"/>
</dbReference>
<evidence type="ECO:0000256" key="7">
    <source>
        <dbReference type="ARBA" id="ARBA00023125"/>
    </source>
</evidence>
<dbReference type="GO" id="GO:0003700">
    <property type="term" value="F:DNA-binding transcription factor activity"/>
    <property type="evidence" value="ECO:0007669"/>
    <property type="project" value="InterPro"/>
</dbReference>
<dbReference type="SUPFAM" id="SSF46689">
    <property type="entry name" value="Homeodomain-like"/>
    <property type="match status" value="1"/>
</dbReference>
<keyword evidence="6" id="KW-0805">Transcription regulation</keyword>
<reference evidence="14" key="1">
    <citation type="submission" date="2018-10" db="EMBL/GenBank/DDBJ databases">
        <title>Schaedlerella arabinophila gen. nov. sp. nov., isolated from the mouse intestinal tract and comparative analysis with the genome of the closely related altered Schaedler flora strain ASF502.</title>
        <authorList>
            <person name="Miyake S."/>
            <person name="Soh M."/>
            <person name="Seedorf H."/>
        </authorList>
    </citation>
    <scope>NUCLEOTIDE SEQUENCE [LARGE SCALE GENOMIC DNA]</scope>
    <source>
        <strain evidence="14">DSM 106076</strain>
    </source>
</reference>
<dbReference type="Pfam" id="PF00072">
    <property type="entry name" value="Response_reg"/>
    <property type="match status" value="1"/>
</dbReference>
<evidence type="ECO:0000313" key="15">
    <source>
        <dbReference type="Proteomes" id="UP000274920"/>
    </source>
</evidence>